<keyword evidence="3" id="KW-1185">Reference proteome</keyword>
<comment type="caution">
    <text evidence="2">The sequence shown here is derived from an EMBL/GenBank/DDBJ whole genome shotgun (WGS) entry which is preliminary data.</text>
</comment>
<accession>A0ABP9XTF7</accession>
<evidence type="ECO:0000313" key="3">
    <source>
        <dbReference type="Proteomes" id="UP001476247"/>
    </source>
</evidence>
<keyword evidence="1" id="KW-0732">Signal</keyword>
<dbReference type="PANTHER" id="PTHR38123">
    <property type="entry name" value="CELL WALL SERINE-THREONINE-RICH GALACTOMANNOPROTEIN MP1 (AFU_ORTHOLOGUE AFUA_4G03240)"/>
    <property type="match status" value="1"/>
</dbReference>
<dbReference type="EMBL" id="BAABUJ010000009">
    <property type="protein sequence ID" value="GAA5798046.1"/>
    <property type="molecule type" value="Genomic_DNA"/>
</dbReference>
<proteinExistence type="predicted"/>
<reference evidence="2 3" key="1">
    <citation type="submission" date="2024-04" db="EMBL/GenBank/DDBJ databases">
        <title>genome sequences of Mucor flavus KT1a and Helicostylum pulchrum KT1b strains isolation_sourced from the surface of a dry-aged beef.</title>
        <authorList>
            <person name="Toyotome T."/>
            <person name="Hosono M."/>
            <person name="Torimaru M."/>
            <person name="Fukuda K."/>
            <person name="Mikami N."/>
        </authorList>
    </citation>
    <scope>NUCLEOTIDE SEQUENCE [LARGE SCALE GENOMIC DNA]</scope>
    <source>
        <strain evidence="2 3">KT1b</strain>
    </source>
</reference>
<dbReference type="PANTHER" id="PTHR38123:SF1">
    <property type="entry name" value="HYDROPHOBIC SURFACE BINDING PROTEIN"/>
    <property type="match status" value="1"/>
</dbReference>
<feature type="chain" id="PRO_5047207028" evidence="1">
    <location>
        <begin position="19"/>
        <end position="194"/>
    </location>
</feature>
<feature type="signal peptide" evidence="1">
    <location>
        <begin position="1"/>
        <end position="18"/>
    </location>
</feature>
<evidence type="ECO:0000313" key="2">
    <source>
        <dbReference type="EMBL" id="GAA5798046.1"/>
    </source>
</evidence>
<gene>
    <name evidence="2" type="ORF">HPULCUR_003444</name>
</gene>
<organism evidence="2 3">
    <name type="scientific">Helicostylum pulchrum</name>
    <dbReference type="NCBI Taxonomy" id="562976"/>
    <lineage>
        <taxon>Eukaryota</taxon>
        <taxon>Fungi</taxon>
        <taxon>Fungi incertae sedis</taxon>
        <taxon>Mucoromycota</taxon>
        <taxon>Mucoromycotina</taxon>
        <taxon>Mucoromycetes</taxon>
        <taxon>Mucorales</taxon>
        <taxon>Mucorineae</taxon>
        <taxon>Mucoraceae</taxon>
        <taxon>Helicostylum</taxon>
    </lineage>
</organism>
<protein>
    <submittedName>
        <fullName evidence="2">Uncharacterized protein</fullName>
    </submittedName>
</protein>
<evidence type="ECO:0000256" key="1">
    <source>
        <dbReference type="SAM" id="SignalP"/>
    </source>
</evidence>
<dbReference type="InterPro" id="IPR021054">
    <property type="entry name" value="Cell_wall_mannoprotein_1"/>
</dbReference>
<sequence>MRFTSLFATAFCVLSVNAASLTKRAVSDQVQLCRNDIDAISVQINVVTNSLSAFTSAAGYSGALAIHNKEQVLEAALKKAGVDCCTAIGKVTDEEADAMLTTVTPVIPQATSALSLIVTKKPEIYAILLTATIAKHDLESLNNQTVVLYTCIRDIGTEQHPTYIPTINNFISQLDNSFAISRDAYKNATGTGTA</sequence>
<dbReference type="Proteomes" id="UP001476247">
    <property type="component" value="Unassembled WGS sequence"/>
</dbReference>
<name>A0ABP9XTF7_9FUNG</name>
<dbReference type="Pfam" id="PF12296">
    <property type="entry name" value="HsbA"/>
    <property type="match status" value="1"/>
</dbReference>